<evidence type="ECO:0000256" key="1">
    <source>
        <dbReference type="SAM" id="MobiDB-lite"/>
    </source>
</evidence>
<dbReference type="InterPro" id="IPR012317">
    <property type="entry name" value="Poly(ADP-ribose)pol_cat_dom"/>
</dbReference>
<accession>A0AA39Q4Y8</accession>
<comment type="caution">
    <text evidence="3">The sequence shown here is derived from an EMBL/GenBank/DDBJ whole genome shotgun (WGS) entry which is preliminary data.</text>
</comment>
<keyword evidence="4" id="KW-1185">Reference proteome</keyword>
<dbReference type="AlphaFoldDB" id="A0AA39Q4Y8"/>
<gene>
    <name evidence="3" type="ORF">EDD18DRAFT_1105485</name>
</gene>
<sequence length="186" mass="21279">MDNICLVCCQNPKRNKYQFCSKYCMNWAVSTAPMLLQVPSNHVMYRDGRTPRKSSAFAVRAIKTGFKTTLHYKHSMPLMQRYPIRQANCFDRSGVRFGRGIYMAASSSKAIQYAQNGDPRSKYEAILVTRVVLGNPQLVCKEDHRREQPDTPYHSVEAHPENSGPIEDVVYNHNAVHLAYLIIVKQ</sequence>
<proteinExistence type="predicted"/>
<dbReference type="EMBL" id="JAUEPU010000015">
    <property type="protein sequence ID" value="KAK0496338.1"/>
    <property type="molecule type" value="Genomic_DNA"/>
</dbReference>
<reference evidence="3" key="1">
    <citation type="submission" date="2023-06" db="EMBL/GenBank/DDBJ databases">
        <authorList>
            <consortium name="Lawrence Berkeley National Laboratory"/>
            <person name="Ahrendt S."/>
            <person name="Sahu N."/>
            <person name="Indic B."/>
            <person name="Wong-Bajracharya J."/>
            <person name="Merenyi Z."/>
            <person name="Ke H.-M."/>
            <person name="Monk M."/>
            <person name="Kocsube S."/>
            <person name="Drula E."/>
            <person name="Lipzen A."/>
            <person name="Balint B."/>
            <person name="Henrissat B."/>
            <person name="Andreopoulos B."/>
            <person name="Martin F.M."/>
            <person name="Harder C.B."/>
            <person name="Rigling D."/>
            <person name="Ford K.L."/>
            <person name="Foster G.D."/>
            <person name="Pangilinan J."/>
            <person name="Papanicolaou A."/>
            <person name="Barry K."/>
            <person name="LaButti K."/>
            <person name="Viragh M."/>
            <person name="Koriabine M."/>
            <person name="Yan M."/>
            <person name="Riley R."/>
            <person name="Champramary S."/>
            <person name="Plett K.L."/>
            <person name="Tsai I.J."/>
            <person name="Slot J."/>
            <person name="Sipos G."/>
            <person name="Plett J."/>
            <person name="Nagy L.G."/>
            <person name="Grigoriev I.V."/>
        </authorList>
    </citation>
    <scope>NUCLEOTIDE SEQUENCE</scope>
    <source>
        <strain evidence="3">HWK02</strain>
    </source>
</reference>
<evidence type="ECO:0000313" key="3">
    <source>
        <dbReference type="EMBL" id="KAK0496338.1"/>
    </source>
</evidence>
<dbReference type="SUPFAM" id="SSF56399">
    <property type="entry name" value="ADP-ribosylation"/>
    <property type="match status" value="1"/>
</dbReference>
<evidence type="ECO:0000313" key="4">
    <source>
        <dbReference type="Proteomes" id="UP001175228"/>
    </source>
</evidence>
<dbReference type="Proteomes" id="UP001175228">
    <property type="component" value="Unassembled WGS sequence"/>
</dbReference>
<organism evidence="3 4">
    <name type="scientific">Armillaria luteobubalina</name>
    <dbReference type="NCBI Taxonomy" id="153913"/>
    <lineage>
        <taxon>Eukaryota</taxon>
        <taxon>Fungi</taxon>
        <taxon>Dikarya</taxon>
        <taxon>Basidiomycota</taxon>
        <taxon>Agaricomycotina</taxon>
        <taxon>Agaricomycetes</taxon>
        <taxon>Agaricomycetidae</taxon>
        <taxon>Agaricales</taxon>
        <taxon>Marasmiineae</taxon>
        <taxon>Physalacriaceae</taxon>
        <taxon>Armillaria</taxon>
    </lineage>
</organism>
<dbReference type="Gene3D" id="3.90.228.10">
    <property type="match status" value="1"/>
</dbReference>
<dbReference type="GO" id="GO:0003950">
    <property type="term" value="F:NAD+ poly-ADP-ribosyltransferase activity"/>
    <property type="evidence" value="ECO:0007669"/>
    <property type="project" value="InterPro"/>
</dbReference>
<evidence type="ECO:0000259" key="2">
    <source>
        <dbReference type="Pfam" id="PF00644"/>
    </source>
</evidence>
<dbReference type="Pfam" id="PF00644">
    <property type="entry name" value="PARP"/>
    <property type="match status" value="1"/>
</dbReference>
<feature type="domain" description="PARP catalytic" evidence="2">
    <location>
        <begin position="89"/>
        <end position="158"/>
    </location>
</feature>
<feature type="region of interest" description="Disordered" evidence="1">
    <location>
        <begin position="143"/>
        <end position="164"/>
    </location>
</feature>
<protein>
    <recommendedName>
        <fullName evidence="2">PARP catalytic domain-containing protein</fullName>
    </recommendedName>
</protein>
<name>A0AA39Q4Y8_9AGAR</name>